<dbReference type="SUPFAM" id="SSF49764">
    <property type="entry name" value="HSP20-like chaperones"/>
    <property type="match status" value="1"/>
</dbReference>
<dbReference type="Gene3D" id="2.60.40.790">
    <property type="match status" value="1"/>
</dbReference>
<dbReference type="Pfam" id="PF00011">
    <property type="entry name" value="HSP20"/>
    <property type="match status" value="1"/>
</dbReference>
<dbReference type="AlphaFoldDB" id="A0A4Z0M5W5"/>
<keyword evidence="5" id="KW-1185">Reference proteome</keyword>
<evidence type="ECO:0000313" key="4">
    <source>
        <dbReference type="EMBL" id="TGD74899.1"/>
    </source>
</evidence>
<dbReference type="Proteomes" id="UP000298050">
    <property type="component" value="Unassembled WGS sequence"/>
</dbReference>
<comment type="similarity">
    <text evidence="1 2">Belongs to the small heat shock protein (HSP20) family.</text>
</comment>
<dbReference type="InterPro" id="IPR031107">
    <property type="entry name" value="Small_HSP"/>
</dbReference>
<dbReference type="PROSITE" id="PS01031">
    <property type="entry name" value="SHSP"/>
    <property type="match status" value="1"/>
</dbReference>
<accession>A0A4Z0M5W5</accession>
<proteinExistence type="inferred from homology"/>
<dbReference type="OrthoDB" id="9792695at2"/>
<evidence type="ECO:0000259" key="3">
    <source>
        <dbReference type="PROSITE" id="PS01031"/>
    </source>
</evidence>
<protein>
    <submittedName>
        <fullName evidence="4">Hsp20/alpha crystallin family protein</fullName>
    </submittedName>
</protein>
<dbReference type="InterPro" id="IPR002068">
    <property type="entry name" value="A-crystallin/Hsp20_dom"/>
</dbReference>
<sequence length="140" mass="16222">MALVQRSNLFDLDKFFGDQWPRSADNEMGDFFAPRVDIRDTKDHFEITAELPGVARENIHVHVTDGILTLEAESSQEDKEEKEGRVIRQERRYGKFRRSFNLGGEVHEEDIRASFKDGVLKLEAPKLKEKPPARRRIEIG</sequence>
<feature type="domain" description="SHSP" evidence="3">
    <location>
        <begin position="27"/>
        <end position="140"/>
    </location>
</feature>
<evidence type="ECO:0000313" key="5">
    <source>
        <dbReference type="Proteomes" id="UP000298050"/>
    </source>
</evidence>
<comment type="caution">
    <text evidence="4">The sequence shown here is derived from an EMBL/GenBank/DDBJ whole genome shotgun (WGS) entry which is preliminary data.</text>
</comment>
<dbReference type="RefSeq" id="WP_135442093.1">
    <property type="nucleotide sequence ID" value="NZ_SRLE01000005.1"/>
</dbReference>
<gene>
    <name evidence="4" type="ORF">E4634_06825</name>
</gene>
<dbReference type="CDD" id="cd06471">
    <property type="entry name" value="ACD_LpsHSP_like"/>
    <property type="match status" value="1"/>
</dbReference>
<reference evidence="4 5" key="1">
    <citation type="submission" date="2019-04" db="EMBL/GenBank/DDBJ databases">
        <title>Taxonomy of novel Haliea sp. from mangrove soil of West Coast of India.</title>
        <authorList>
            <person name="Verma A."/>
            <person name="Kumar P."/>
            <person name="Krishnamurthi S."/>
        </authorList>
    </citation>
    <scope>NUCLEOTIDE SEQUENCE [LARGE SCALE GENOMIC DNA]</scope>
    <source>
        <strain evidence="4 5">SAOS-164</strain>
    </source>
</reference>
<dbReference type="EMBL" id="SRLE01000005">
    <property type="protein sequence ID" value="TGD74899.1"/>
    <property type="molecule type" value="Genomic_DNA"/>
</dbReference>
<dbReference type="InterPro" id="IPR008978">
    <property type="entry name" value="HSP20-like_chaperone"/>
</dbReference>
<evidence type="ECO:0000256" key="2">
    <source>
        <dbReference type="RuleBase" id="RU003616"/>
    </source>
</evidence>
<name>A0A4Z0M5W5_9GAMM</name>
<dbReference type="PANTHER" id="PTHR11527">
    <property type="entry name" value="HEAT-SHOCK PROTEIN 20 FAMILY MEMBER"/>
    <property type="match status" value="1"/>
</dbReference>
<evidence type="ECO:0000256" key="1">
    <source>
        <dbReference type="PROSITE-ProRule" id="PRU00285"/>
    </source>
</evidence>
<organism evidence="4 5">
    <name type="scientific">Mangrovimicrobium sediminis</name>
    <dbReference type="NCBI Taxonomy" id="2562682"/>
    <lineage>
        <taxon>Bacteria</taxon>
        <taxon>Pseudomonadati</taxon>
        <taxon>Pseudomonadota</taxon>
        <taxon>Gammaproteobacteria</taxon>
        <taxon>Cellvibrionales</taxon>
        <taxon>Halieaceae</taxon>
        <taxon>Mangrovimicrobium</taxon>
    </lineage>
</organism>